<dbReference type="Proteomes" id="UP000650485">
    <property type="component" value="Unassembled WGS sequence"/>
</dbReference>
<protein>
    <submittedName>
        <fullName evidence="1">Uncharacterized protein</fullName>
    </submittedName>
</protein>
<sequence>MDNVIDLGRLWLIAPLVDGVGLVVALGKTNKVNLKRTVDTLALCDVKLLGVVTRHPEGRKNDDATFGYTTIT</sequence>
<proteinExistence type="predicted"/>
<comment type="caution">
    <text evidence="1">The sequence shown here is derived from an EMBL/GenBank/DDBJ whole genome shotgun (WGS) entry which is preliminary data.</text>
</comment>
<dbReference type="AlphaFoldDB" id="A0A3R5YVZ6"/>
<dbReference type="EMBL" id="JACSZT010000020">
    <property type="protein sequence ID" value="MBC6499583.1"/>
    <property type="molecule type" value="Genomic_DNA"/>
</dbReference>
<dbReference type="InterPro" id="IPR027417">
    <property type="entry name" value="P-loop_NTPase"/>
</dbReference>
<dbReference type="Gene3D" id="3.40.50.300">
    <property type="entry name" value="P-loop containing nucleotide triphosphate hydrolases"/>
    <property type="match status" value="1"/>
</dbReference>
<name>A0A3R5YVZ6_WEICO</name>
<organism evidence="1 2">
    <name type="scientific">Weissella confusa</name>
    <name type="common">Lactobacillus confusus</name>
    <dbReference type="NCBI Taxonomy" id="1583"/>
    <lineage>
        <taxon>Bacteria</taxon>
        <taxon>Bacillati</taxon>
        <taxon>Bacillota</taxon>
        <taxon>Bacilli</taxon>
        <taxon>Lactobacillales</taxon>
        <taxon>Lactobacillaceae</taxon>
        <taxon>Weissella</taxon>
    </lineage>
</organism>
<accession>A0A3R5YVZ6</accession>
<dbReference type="RefSeq" id="WP_118703877.1">
    <property type="nucleotide sequence ID" value="NZ_CABJBN010000002.1"/>
</dbReference>
<reference evidence="1" key="1">
    <citation type="submission" date="2020-08" db="EMBL/GenBank/DDBJ databases">
        <title>Complete genome sequence of Weissella confusa strain FS54 provides insights into metabolic potential.</title>
        <authorList>
            <person name="Fhoula I."/>
            <person name="Najjari A."/>
            <person name="Lekired A."/>
            <person name="Bessrour-Aouam N."/>
            <person name="Jaballah S."/>
            <person name="Klibi N."/>
            <person name="Ouzari H.-I."/>
        </authorList>
    </citation>
    <scope>NUCLEOTIDE SEQUENCE</scope>
    <source>
        <strain evidence="1">FS54</strain>
    </source>
</reference>
<evidence type="ECO:0000313" key="1">
    <source>
        <dbReference type="EMBL" id="MBC6499583.1"/>
    </source>
</evidence>
<evidence type="ECO:0000313" key="2">
    <source>
        <dbReference type="Proteomes" id="UP000650485"/>
    </source>
</evidence>
<gene>
    <name evidence="1" type="ORF">H7R52_15765</name>
</gene>